<evidence type="ECO:0000313" key="1">
    <source>
        <dbReference type="EMBL" id="MDV2687757.1"/>
    </source>
</evidence>
<name>A0ABU3XIM5_9BACI</name>
<gene>
    <name evidence="1" type="ORF">RYX56_25750</name>
</gene>
<dbReference type="EMBL" id="JAWJBA010001168">
    <property type="protein sequence ID" value="MDV2687757.1"/>
    <property type="molecule type" value="Genomic_DNA"/>
</dbReference>
<feature type="non-terminal residue" evidence="1">
    <location>
        <position position="1"/>
    </location>
</feature>
<dbReference type="Proteomes" id="UP001287282">
    <property type="component" value="Unassembled WGS sequence"/>
</dbReference>
<organism evidence="1 2">
    <name type="scientific">Alkalihalophilus lindianensis</name>
    <dbReference type="NCBI Taxonomy" id="1630542"/>
    <lineage>
        <taxon>Bacteria</taxon>
        <taxon>Bacillati</taxon>
        <taxon>Bacillota</taxon>
        <taxon>Bacilli</taxon>
        <taxon>Bacillales</taxon>
        <taxon>Bacillaceae</taxon>
        <taxon>Alkalihalophilus</taxon>
    </lineage>
</organism>
<sequence>VTIKAGTVTTIAKATEVAAQNIPAGISNTVLGGFATNFTGEAVSVQNLKFTITTSSKIDPLTSVSIFNESGAVVAG</sequence>
<protein>
    <submittedName>
        <fullName evidence="1">Uncharacterized protein</fullName>
    </submittedName>
</protein>
<reference evidence="1 2" key="1">
    <citation type="submission" date="2023-10" db="EMBL/GenBank/DDBJ databases">
        <title>Screening of Alkalihalobacillus lindianensis BZ-TG-R113 and Its Alleviation of Salt Stress on Rapeseed Growth.</title>
        <authorList>
            <person name="Zhao B."/>
            <person name="Guo T."/>
        </authorList>
    </citation>
    <scope>NUCLEOTIDE SEQUENCE [LARGE SCALE GENOMIC DNA]</scope>
    <source>
        <strain evidence="1 2">BZ-TG-R113</strain>
    </source>
</reference>
<accession>A0ABU3XIM5</accession>
<dbReference type="RefSeq" id="WP_317124563.1">
    <property type="nucleotide sequence ID" value="NZ_JAWJBA010001168.1"/>
</dbReference>
<comment type="caution">
    <text evidence="1">The sequence shown here is derived from an EMBL/GenBank/DDBJ whole genome shotgun (WGS) entry which is preliminary data.</text>
</comment>
<keyword evidence="2" id="KW-1185">Reference proteome</keyword>
<evidence type="ECO:0000313" key="2">
    <source>
        <dbReference type="Proteomes" id="UP001287282"/>
    </source>
</evidence>
<proteinExistence type="predicted"/>
<feature type="non-terminal residue" evidence="1">
    <location>
        <position position="76"/>
    </location>
</feature>